<dbReference type="PANTHER" id="PTHR45752">
    <property type="entry name" value="LEUCINE-RICH REPEAT-CONTAINING"/>
    <property type="match status" value="1"/>
</dbReference>
<organism evidence="3 4">
    <name type="scientific">Artemisia annua</name>
    <name type="common">Sweet wormwood</name>
    <dbReference type="NCBI Taxonomy" id="35608"/>
    <lineage>
        <taxon>Eukaryota</taxon>
        <taxon>Viridiplantae</taxon>
        <taxon>Streptophyta</taxon>
        <taxon>Embryophyta</taxon>
        <taxon>Tracheophyta</taxon>
        <taxon>Spermatophyta</taxon>
        <taxon>Magnoliopsida</taxon>
        <taxon>eudicotyledons</taxon>
        <taxon>Gunneridae</taxon>
        <taxon>Pentapetalae</taxon>
        <taxon>asterids</taxon>
        <taxon>campanulids</taxon>
        <taxon>Asterales</taxon>
        <taxon>Asteraceae</taxon>
        <taxon>Asteroideae</taxon>
        <taxon>Anthemideae</taxon>
        <taxon>Artemisiinae</taxon>
        <taxon>Artemisia</taxon>
    </lineage>
</organism>
<dbReference type="OrthoDB" id="1644766at2759"/>
<keyword evidence="1" id="KW-0677">Repeat</keyword>
<dbReference type="InterPro" id="IPR055414">
    <property type="entry name" value="LRR_R13L4/SHOC2-like"/>
</dbReference>
<name>A0A2U1NY50_ARTAN</name>
<dbReference type="AlphaFoldDB" id="A0A2U1NY50"/>
<evidence type="ECO:0000313" key="4">
    <source>
        <dbReference type="Proteomes" id="UP000245207"/>
    </source>
</evidence>
<protein>
    <submittedName>
        <fullName evidence="3">Toll/interleukin-1 receptor (TIR) domain-containing protein</fullName>
    </submittedName>
</protein>
<evidence type="ECO:0000259" key="2">
    <source>
        <dbReference type="Pfam" id="PF23598"/>
    </source>
</evidence>
<feature type="domain" description="Disease resistance R13L4/SHOC-2-like LRR" evidence="2">
    <location>
        <begin position="259"/>
        <end position="366"/>
    </location>
</feature>
<dbReference type="EMBL" id="PKPP01001986">
    <property type="protein sequence ID" value="PWA78453.1"/>
    <property type="molecule type" value="Genomic_DNA"/>
</dbReference>
<keyword evidence="4" id="KW-1185">Reference proteome</keyword>
<dbReference type="STRING" id="35608.A0A2U1NY50"/>
<gene>
    <name evidence="3" type="ORF">CTI12_AA214950</name>
</gene>
<dbReference type="PANTHER" id="PTHR45752:SF195">
    <property type="entry name" value="LEUCINE-RICH REPEAT (LRR) FAMILY PROTEIN-RELATED"/>
    <property type="match status" value="1"/>
</dbReference>
<dbReference type="SUPFAM" id="SSF52058">
    <property type="entry name" value="L domain-like"/>
    <property type="match status" value="2"/>
</dbReference>
<dbReference type="Pfam" id="PF23598">
    <property type="entry name" value="LRR_14"/>
    <property type="match status" value="1"/>
</dbReference>
<accession>A0A2U1NY50</accession>
<dbReference type="Proteomes" id="UP000245207">
    <property type="component" value="Unassembled WGS sequence"/>
</dbReference>
<comment type="caution">
    <text evidence="3">The sequence shown here is derived from an EMBL/GenBank/DDBJ whole genome shotgun (WGS) entry which is preliminary data.</text>
</comment>
<dbReference type="Gene3D" id="3.80.10.10">
    <property type="entry name" value="Ribonuclease Inhibitor"/>
    <property type="match status" value="3"/>
</dbReference>
<sequence length="487" mass="55290">MPAECPKLRSLSLAHSRLRNLHLGVTPNLEKLRVRDCAHLVELHMPVECPNLEKLSLRKCTDMVELHMPAECPKLVKLKLSDLQLRTLDLGITPNLDTLEVNNCTDMVELRMPAECAKLETLHLNDNAKLRTLDLGLTPNLESLYLKNCCDLEEINAPAECLKKLLDLNISHCGRFKSFKFDKKLDSTEVISSSELHLIAEADDTDDADDTGICDPDNTWPEFQFSCCYKEDPASSFGNLERLISLGFGARINVDSFSDIICGLQCLRKLTLIGCIPEAPKNLDQLDCLEQLSLRSTDIKSLPDSICMLKHLKSLELESCLLLEKLPVDIGRLECLESLILSKCTLLQGFPNSIYKLKYLRSLEIKSCCLLEKLPENIGKLECLERLFIMRCALLRDIPSSICEMKRLKHLHLFSCIQFEKLPEELGRLKCLKELNIQGTWISHLPQSIFGLKGLRIVGDRWFLESCGLTPKTRRISYDHDETFCHI</sequence>
<evidence type="ECO:0000313" key="3">
    <source>
        <dbReference type="EMBL" id="PWA78453.1"/>
    </source>
</evidence>
<evidence type="ECO:0000256" key="1">
    <source>
        <dbReference type="ARBA" id="ARBA00022737"/>
    </source>
</evidence>
<dbReference type="InterPro" id="IPR050715">
    <property type="entry name" value="LRR-SigEffector_domain"/>
</dbReference>
<keyword evidence="3" id="KW-0675">Receptor</keyword>
<dbReference type="InterPro" id="IPR032675">
    <property type="entry name" value="LRR_dom_sf"/>
</dbReference>
<proteinExistence type="predicted"/>
<reference evidence="3 4" key="1">
    <citation type="journal article" date="2018" name="Mol. Plant">
        <title>The genome of Artemisia annua provides insight into the evolution of Asteraceae family and artemisinin biosynthesis.</title>
        <authorList>
            <person name="Shen Q."/>
            <person name="Zhang L."/>
            <person name="Liao Z."/>
            <person name="Wang S."/>
            <person name="Yan T."/>
            <person name="Shi P."/>
            <person name="Liu M."/>
            <person name="Fu X."/>
            <person name="Pan Q."/>
            <person name="Wang Y."/>
            <person name="Lv Z."/>
            <person name="Lu X."/>
            <person name="Zhang F."/>
            <person name="Jiang W."/>
            <person name="Ma Y."/>
            <person name="Chen M."/>
            <person name="Hao X."/>
            <person name="Li L."/>
            <person name="Tang Y."/>
            <person name="Lv G."/>
            <person name="Zhou Y."/>
            <person name="Sun X."/>
            <person name="Brodelius P.E."/>
            <person name="Rose J.K.C."/>
            <person name="Tang K."/>
        </authorList>
    </citation>
    <scope>NUCLEOTIDE SEQUENCE [LARGE SCALE GENOMIC DNA]</scope>
    <source>
        <strain evidence="4">cv. Huhao1</strain>
        <tissue evidence="3">Leaf</tissue>
    </source>
</reference>